<dbReference type="Proteomes" id="UP000256899">
    <property type="component" value="Unassembled WGS sequence"/>
</dbReference>
<dbReference type="AlphaFoldDB" id="A0A3E0U4R2"/>
<accession>A0A3E0U4R2</accession>
<evidence type="ECO:0000256" key="1">
    <source>
        <dbReference type="SAM" id="Phobius"/>
    </source>
</evidence>
<dbReference type="Pfam" id="PF11174">
    <property type="entry name" value="DUF2970"/>
    <property type="match status" value="1"/>
</dbReference>
<keyword evidence="1" id="KW-0472">Membrane</keyword>
<sequence length="67" mass="7491">MRDNEKDLSWWQTFKSVGAAFFGVQSSTNHKQDFNKGKPVQFILVGLVAVILFVMSLVLAVTFVMPA</sequence>
<dbReference type="RefSeq" id="WP_116016462.1">
    <property type="nucleotide sequence ID" value="NZ_QUOT01000001.1"/>
</dbReference>
<dbReference type="EMBL" id="QUOT01000001">
    <property type="protein sequence ID" value="REL31543.1"/>
    <property type="molecule type" value="Genomic_DNA"/>
</dbReference>
<reference evidence="3" key="1">
    <citation type="submission" date="2018-08" db="EMBL/GenBank/DDBJ databases">
        <title>Thalassotalea euphylliae genome.</title>
        <authorList>
            <person name="Summers S."/>
            <person name="Rice S.A."/>
            <person name="Freckelton M.L."/>
            <person name="Nedved B.T."/>
            <person name="Hadfield M.G."/>
        </authorList>
    </citation>
    <scope>NUCLEOTIDE SEQUENCE [LARGE SCALE GENOMIC DNA]</scope>
    <source>
        <strain evidence="3">H3</strain>
    </source>
</reference>
<feature type="transmembrane region" description="Helical" evidence="1">
    <location>
        <begin position="42"/>
        <end position="65"/>
    </location>
</feature>
<keyword evidence="3" id="KW-1185">Reference proteome</keyword>
<evidence type="ECO:0000313" key="2">
    <source>
        <dbReference type="EMBL" id="REL31543.1"/>
    </source>
</evidence>
<organism evidence="2 3">
    <name type="scientific">Thalassotalea euphylliae</name>
    <dbReference type="NCBI Taxonomy" id="1655234"/>
    <lineage>
        <taxon>Bacteria</taxon>
        <taxon>Pseudomonadati</taxon>
        <taxon>Pseudomonadota</taxon>
        <taxon>Gammaproteobacteria</taxon>
        <taxon>Alteromonadales</taxon>
        <taxon>Colwelliaceae</taxon>
        <taxon>Thalassotalea</taxon>
    </lineage>
</organism>
<comment type="caution">
    <text evidence="2">The sequence shown here is derived from an EMBL/GenBank/DDBJ whole genome shotgun (WGS) entry which is preliminary data.</text>
</comment>
<keyword evidence="1" id="KW-1133">Transmembrane helix</keyword>
<gene>
    <name evidence="2" type="ORF">DXX94_12895</name>
</gene>
<name>A0A3E0U4R2_9GAMM</name>
<evidence type="ECO:0000313" key="3">
    <source>
        <dbReference type="Proteomes" id="UP000256899"/>
    </source>
</evidence>
<keyword evidence="1" id="KW-0812">Transmembrane</keyword>
<proteinExistence type="predicted"/>
<dbReference type="InterPro" id="IPR021344">
    <property type="entry name" value="DUF2970"/>
</dbReference>
<protein>
    <submittedName>
        <fullName evidence="2">DUF2970 domain-containing protein</fullName>
    </submittedName>
</protein>